<gene>
    <name evidence="19" type="ORF">C8D97_105167</name>
</gene>
<keyword evidence="20" id="KW-1185">Reference proteome</keyword>
<dbReference type="PANTHER" id="PTHR32552:SF68">
    <property type="entry name" value="FERRICHROME OUTER MEMBRANE TRANSPORTER_PHAGE RECEPTOR"/>
    <property type="match status" value="1"/>
</dbReference>
<dbReference type="Proteomes" id="UP000245790">
    <property type="component" value="Unassembled WGS sequence"/>
</dbReference>
<keyword evidence="7" id="KW-0732">Signal</keyword>
<dbReference type="AlphaFoldDB" id="A0A316FSW5"/>
<keyword evidence="6 14" id="KW-0812">Transmembrane</keyword>
<dbReference type="InterPro" id="IPR037066">
    <property type="entry name" value="Plug_dom_sf"/>
</dbReference>
<keyword evidence="10 15" id="KW-0798">TonB box</keyword>
<keyword evidence="11 14" id="KW-0472">Membrane</keyword>
<feature type="domain" description="TonB-dependent receptor plug" evidence="18">
    <location>
        <begin position="79"/>
        <end position="178"/>
    </location>
</feature>
<evidence type="ECO:0000259" key="17">
    <source>
        <dbReference type="Pfam" id="PF00593"/>
    </source>
</evidence>
<accession>A0A316FSW5</accession>
<dbReference type="InterPro" id="IPR010105">
    <property type="entry name" value="TonB_sidphr_rcpt"/>
</dbReference>
<keyword evidence="5" id="KW-0410">Iron transport</keyword>
<evidence type="ECO:0000256" key="3">
    <source>
        <dbReference type="ARBA" id="ARBA00022448"/>
    </source>
</evidence>
<dbReference type="Gene3D" id="2.170.130.10">
    <property type="entry name" value="TonB-dependent receptor, plug domain"/>
    <property type="match status" value="1"/>
</dbReference>
<feature type="region of interest" description="Disordered" evidence="16">
    <location>
        <begin position="1"/>
        <end position="50"/>
    </location>
</feature>
<dbReference type="CDD" id="cd01347">
    <property type="entry name" value="ligand_gated_channel"/>
    <property type="match status" value="1"/>
</dbReference>
<evidence type="ECO:0000256" key="12">
    <source>
        <dbReference type="ARBA" id="ARBA00023170"/>
    </source>
</evidence>
<keyword evidence="9" id="KW-0406">Ion transport</keyword>
<dbReference type="InterPro" id="IPR000531">
    <property type="entry name" value="Beta-barrel_TonB"/>
</dbReference>
<dbReference type="InterPro" id="IPR012910">
    <property type="entry name" value="Plug_dom"/>
</dbReference>
<evidence type="ECO:0000256" key="9">
    <source>
        <dbReference type="ARBA" id="ARBA00023065"/>
    </source>
</evidence>
<evidence type="ECO:0000256" key="5">
    <source>
        <dbReference type="ARBA" id="ARBA00022496"/>
    </source>
</evidence>
<dbReference type="GO" id="GO:0015344">
    <property type="term" value="F:siderophore uptake transmembrane transporter activity"/>
    <property type="evidence" value="ECO:0007669"/>
    <property type="project" value="TreeGrafter"/>
</dbReference>
<evidence type="ECO:0000256" key="11">
    <source>
        <dbReference type="ARBA" id="ARBA00023136"/>
    </source>
</evidence>
<comment type="caution">
    <text evidence="19">The sequence shown here is derived from an EMBL/GenBank/DDBJ whole genome shotgun (WGS) entry which is preliminary data.</text>
</comment>
<dbReference type="EMBL" id="QGGU01000005">
    <property type="protein sequence ID" value="PWK51851.1"/>
    <property type="molecule type" value="Genomic_DNA"/>
</dbReference>
<dbReference type="PANTHER" id="PTHR32552">
    <property type="entry name" value="FERRICHROME IRON RECEPTOR-RELATED"/>
    <property type="match status" value="1"/>
</dbReference>
<evidence type="ECO:0000313" key="19">
    <source>
        <dbReference type="EMBL" id="PWK51851.1"/>
    </source>
</evidence>
<dbReference type="SUPFAM" id="SSF56935">
    <property type="entry name" value="Porins"/>
    <property type="match status" value="1"/>
</dbReference>
<keyword evidence="13 14" id="KW-0998">Cell outer membrane</keyword>
<evidence type="ECO:0000256" key="16">
    <source>
        <dbReference type="SAM" id="MobiDB-lite"/>
    </source>
</evidence>
<evidence type="ECO:0000256" key="13">
    <source>
        <dbReference type="ARBA" id="ARBA00023237"/>
    </source>
</evidence>
<evidence type="ECO:0000256" key="6">
    <source>
        <dbReference type="ARBA" id="ARBA00022692"/>
    </source>
</evidence>
<keyword evidence="8" id="KW-0408">Iron</keyword>
<protein>
    <submittedName>
        <fullName evidence="19">Iron complex outermembrane receptor protein</fullName>
    </submittedName>
</protein>
<comment type="subcellular location">
    <subcellularLocation>
        <location evidence="1 14">Cell outer membrane</location>
        <topology evidence="1 14">Multi-pass membrane protein</topology>
    </subcellularLocation>
</comment>
<organism evidence="19 20">
    <name type="scientific">Pleionea mediterranea</name>
    <dbReference type="NCBI Taxonomy" id="523701"/>
    <lineage>
        <taxon>Bacteria</taxon>
        <taxon>Pseudomonadati</taxon>
        <taxon>Pseudomonadota</taxon>
        <taxon>Gammaproteobacteria</taxon>
        <taxon>Oceanospirillales</taxon>
        <taxon>Pleioneaceae</taxon>
        <taxon>Pleionea</taxon>
    </lineage>
</organism>
<dbReference type="GO" id="GO:0015891">
    <property type="term" value="P:siderophore transport"/>
    <property type="evidence" value="ECO:0007669"/>
    <property type="project" value="InterPro"/>
</dbReference>
<dbReference type="GO" id="GO:0038023">
    <property type="term" value="F:signaling receptor activity"/>
    <property type="evidence" value="ECO:0007669"/>
    <property type="project" value="InterPro"/>
</dbReference>
<dbReference type="Pfam" id="PF00593">
    <property type="entry name" value="TonB_dep_Rec_b-barrel"/>
    <property type="match status" value="1"/>
</dbReference>
<dbReference type="Gene3D" id="2.40.170.20">
    <property type="entry name" value="TonB-dependent receptor, beta-barrel domain"/>
    <property type="match status" value="1"/>
</dbReference>
<dbReference type="NCBIfam" id="TIGR01783">
    <property type="entry name" value="TonB-siderophor"/>
    <property type="match status" value="1"/>
</dbReference>
<reference evidence="19 20" key="1">
    <citation type="submission" date="2018-05" db="EMBL/GenBank/DDBJ databases">
        <title>Genomic Encyclopedia of Type Strains, Phase IV (KMG-IV): sequencing the most valuable type-strain genomes for metagenomic binning, comparative biology and taxonomic classification.</title>
        <authorList>
            <person name="Goeker M."/>
        </authorList>
    </citation>
    <scope>NUCLEOTIDE SEQUENCE [LARGE SCALE GENOMIC DNA]</scope>
    <source>
        <strain evidence="19 20">DSM 25350</strain>
    </source>
</reference>
<evidence type="ECO:0000256" key="15">
    <source>
        <dbReference type="RuleBase" id="RU003357"/>
    </source>
</evidence>
<evidence type="ECO:0000256" key="1">
    <source>
        <dbReference type="ARBA" id="ARBA00004571"/>
    </source>
</evidence>
<dbReference type="PROSITE" id="PS52016">
    <property type="entry name" value="TONB_DEPENDENT_REC_3"/>
    <property type="match status" value="1"/>
</dbReference>
<dbReference type="InterPro" id="IPR039426">
    <property type="entry name" value="TonB-dep_rcpt-like"/>
</dbReference>
<evidence type="ECO:0000256" key="10">
    <source>
        <dbReference type="ARBA" id="ARBA00023077"/>
    </source>
</evidence>
<evidence type="ECO:0000256" key="2">
    <source>
        <dbReference type="ARBA" id="ARBA00009810"/>
    </source>
</evidence>
<proteinExistence type="inferred from homology"/>
<evidence type="ECO:0000256" key="4">
    <source>
        <dbReference type="ARBA" id="ARBA00022452"/>
    </source>
</evidence>
<feature type="domain" description="TonB-dependent receptor-like beta-barrel" evidence="17">
    <location>
        <begin position="270"/>
        <end position="692"/>
    </location>
</feature>
<evidence type="ECO:0000256" key="7">
    <source>
        <dbReference type="ARBA" id="ARBA00022729"/>
    </source>
</evidence>
<comment type="similarity">
    <text evidence="2 14 15">Belongs to the TonB-dependent receptor family.</text>
</comment>
<evidence type="ECO:0000256" key="8">
    <source>
        <dbReference type="ARBA" id="ARBA00023004"/>
    </source>
</evidence>
<evidence type="ECO:0000256" key="14">
    <source>
        <dbReference type="PROSITE-ProRule" id="PRU01360"/>
    </source>
</evidence>
<dbReference type="FunFam" id="2.170.130.10:FF:000001">
    <property type="entry name" value="Catecholate siderophore TonB-dependent receptor"/>
    <property type="match status" value="1"/>
</dbReference>
<dbReference type="GO" id="GO:0009279">
    <property type="term" value="C:cell outer membrane"/>
    <property type="evidence" value="ECO:0007669"/>
    <property type="project" value="UniProtKB-SubCell"/>
</dbReference>
<evidence type="ECO:0000313" key="20">
    <source>
        <dbReference type="Proteomes" id="UP000245790"/>
    </source>
</evidence>
<sequence length="723" mass="79323">MASASLISAPLMAEQASQGKAGQSVSGESSGTSSVRSSSESAFPGNNAEANDNKITVVSKRGTIAYVSASGTKDDTPIVETPISVSVLTEQRIQDLGAETIQDALGYVAGVYNGPFGVDTRGDWSMIRGASPVQYLDGMKVLYGYYNNVRPNPYSLGQIEVLKGPASVLYGQGTIGGIVNLVSKRPQAQSEAEVWGQLGNYNRRQLAFDVTDAANGDASVLYRLSGMFRDSETQTDFVNDDSYFLAPALTFYLGESTEWTLLANAQKNESGSSTQFLPHVGTIFPTEFGQIPSNRFVSEPGFDRYDTEQTAITSIVDHDLNGDWSVHWSARYMDSQAEYRTMYPYRFNATGSPFDLLDDNRTIVRSIYMADKEAESLTSDLRLHGHFETGSVTHNFVLGFDYQQADLSDATLFGYEAGGPLDVYAPVYGSIDLSTEPDFTSASAATQQQSGIYLQNQMRFNDDLIVSLGLRSDKAKTGEYQNPQNDYSETTKRLGVLYRFDNGMHPYISYSESFDLIAGIDASGNLLKPKMGEQKEIGLKYQPQGTAHLITFSAFDTVEKNRTVNVIVNGQPSIAQIGEATVKGTELEAQLEWDTVDVYASFTNISEAKDETNTNINSVPENMLSVWGTYRPNTFWQGFKIGGGVRYVGESHFTTLQNGVATPVTTDTYTLFDLLLGYELGNFDVSLNVDNVTDKTVITTCLDRGDCFYGQRRTITANVRYSF</sequence>
<keyword evidence="12 19" id="KW-0675">Receptor</keyword>
<evidence type="ECO:0000259" key="18">
    <source>
        <dbReference type="Pfam" id="PF07715"/>
    </source>
</evidence>
<keyword evidence="3 14" id="KW-0813">Transport</keyword>
<dbReference type="InterPro" id="IPR036942">
    <property type="entry name" value="Beta-barrel_TonB_sf"/>
</dbReference>
<feature type="compositionally biased region" description="Low complexity" evidence="16">
    <location>
        <begin position="24"/>
        <end position="41"/>
    </location>
</feature>
<name>A0A316FSW5_9GAMM</name>
<keyword evidence="4 14" id="KW-1134">Transmembrane beta strand</keyword>
<dbReference type="Pfam" id="PF07715">
    <property type="entry name" value="Plug"/>
    <property type="match status" value="1"/>
</dbReference>